<keyword evidence="2" id="KW-1185">Reference proteome</keyword>
<accession>A0A0L6JIM5</accession>
<dbReference type="OrthoDB" id="1936326at2"/>
<dbReference type="EMBL" id="LGTC01000001">
    <property type="protein sequence ID" value="KNY25553.1"/>
    <property type="molecule type" value="Genomic_DNA"/>
</dbReference>
<reference evidence="2" key="1">
    <citation type="submission" date="2015-07" db="EMBL/GenBank/DDBJ databases">
        <title>Near-Complete Genome Sequence of the Cellulolytic Bacterium Bacteroides (Pseudobacteroides) cellulosolvens ATCC 35603.</title>
        <authorList>
            <person name="Dassa B."/>
            <person name="Utturkar S.M."/>
            <person name="Klingeman D.M."/>
            <person name="Hurt R.A."/>
            <person name="Keller M."/>
            <person name="Xu J."/>
            <person name="Reddy Y.H.K."/>
            <person name="Borovok I."/>
            <person name="Grinberg I.R."/>
            <person name="Lamed R."/>
            <person name="Zhivin O."/>
            <person name="Bayer E.A."/>
            <person name="Brown S.D."/>
        </authorList>
    </citation>
    <scope>NUCLEOTIDE SEQUENCE [LARGE SCALE GENOMIC DNA]</scope>
    <source>
        <strain evidence="2">DSM 2933</strain>
    </source>
</reference>
<organism evidence="1 2">
    <name type="scientific">Pseudobacteroides cellulosolvens ATCC 35603 = DSM 2933</name>
    <dbReference type="NCBI Taxonomy" id="398512"/>
    <lineage>
        <taxon>Bacteria</taxon>
        <taxon>Bacillati</taxon>
        <taxon>Bacillota</taxon>
        <taxon>Clostridia</taxon>
        <taxon>Eubacteriales</taxon>
        <taxon>Oscillospiraceae</taxon>
        <taxon>Pseudobacteroides</taxon>
    </lineage>
</organism>
<name>A0A0L6JIM5_9FIRM</name>
<comment type="caution">
    <text evidence="1">The sequence shown here is derived from an EMBL/GenBank/DDBJ whole genome shotgun (WGS) entry which is preliminary data.</text>
</comment>
<evidence type="ECO:0000313" key="1">
    <source>
        <dbReference type="EMBL" id="KNY25553.1"/>
    </source>
</evidence>
<evidence type="ECO:0000313" key="2">
    <source>
        <dbReference type="Proteomes" id="UP000036923"/>
    </source>
</evidence>
<dbReference type="STRING" id="398512.Bccel_0813"/>
<protein>
    <recommendedName>
        <fullName evidence="3">Lipoprotein</fullName>
    </recommendedName>
</protein>
<gene>
    <name evidence="1" type="ORF">Bccel_0813</name>
</gene>
<dbReference type="PROSITE" id="PS51257">
    <property type="entry name" value="PROKAR_LIPOPROTEIN"/>
    <property type="match status" value="1"/>
</dbReference>
<dbReference type="AlphaFoldDB" id="A0A0L6JIM5"/>
<proteinExistence type="predicted"/>
<evidence type="ECO:0008006" key="3">
    <source>
        <dbReference type="Google" id="ProtNLM"/>
    </source>
</evidence>
<dbReference type="RefSeq" id="WP_036941014.1">
    <property type="nucleotide sequence ID" value="NZ_JQKC01000014.1"/>
</dbReference>
<dbReference type="Proteomes" id="UP000036923">
    <property type="component" value="Unassembled WGS sequence"/>
</dbReference>
<sequence>MGKIIFIVLLIVFLFVGCNNTSQITNETPKNDLITGVPEDIRPTPSKENLYEPNYKDISLKTDVSDLKEISEELFDMYLKSFTESKVIEYARISDYKVEDIKIEHGNIDKFQFYVRYSIKPASEKYVIAGNGIYESDGWIGHRVYFINVKKEEDGFKILSIGTGP</sequence>